<protein>
    <submittedName>
        <fullName evidence="2">Uncharacterized protein</fullName>
    </submittedName>
</protein>
<organism evidence="2 3">
    <name type="scientific">Ochrobactrum quorumnocens</name>
    <dbReference type="NCBI Taxonomy" id="271865"/>
    <lineage>
        <taxon>Bacteria</taxon>
        <taxon>Pseudomonadati</taxon>
        <taxon>Pseudomonadota</taxon>
        <taxon>Alphaproteobacteria</taxon>
        <taxon>Hyphomicrobiales</taxon>
        <taxon>Brucellaceae</taxon>
        <taxon>Brucella/Ochrobactrum group</taxon>
        <taxon>Ochrobactrum</taxon>
    </lineage>
</organism>
<feature type="region of interest" description="Disordered" evidence="1">
    <location>
        <begin position="1"/>
        <end position="23"/>
    </location>
</feature>
<keyword evidence="3" id="KW-1185">Reference proteome</keyword>
<dbReference type="RefSeq" id="WP_151094362.1">
    <property type="nucleotide sequence ID" value="NZ_VYXQ01000014.1"/>
</dbReference>
<evidence type="ECO:0000256" key="1">
    <source>
        <dbReference type="SAM" id="MobiDB-lite"/>
    </source>
</evidence>
<comment type="caution">
    <text evidence="2">The sequence shown here is derived from an EMBL/GenBank/DDBJ whole genome shotgun (WGS) entry which is preliminary data.</text>
</comment>
<sequence>MTALRANPQSLQPLRRAARVRSETMQIGRVARLEAGGDQTGLAAEMASCDCVMDKIPAARRCLTGPGMKIDRKSHAVGDGGER</sequence>
<dbReference type="Proteomes" id="UP000327108">
    <property type="component" value="Unassembled WGS sequence"/>
</dbReference>
<proteinExistence type="predicted"/>
<accession>A0A5N1JTF9</accession>
<evidence type="ECO:0000313" key="3">
    <source>
        <dbReference type="Proteomes" id="UP000327108"/>
    </source>
</evidence>
<reference evidence="2 3" key="1">
    <citation type="submission" date="2019-09" db="EMBL/GenBank/DDBJ databases">
        <title>Biological control of the noxious weed angled onion (Allium triquetrum) thwarted by endophytic bacteria in Victoria, Australia.</title>
        <authorList>
            <person name="Tehranchian P."/>
            <person name="Adair R.J."/>
            <person name="Van T.H."/>
            <person name="Morrison P.D."/>
            <person name="Williams H."/>
            <person name="Lawrie A.C."/>
        </authorList>
    </citation>
    <scope>NUCLEOTIDE SEQUENCE [LARGE SCALE GENOMIC DNA]</scope>
    <source>
        <strain evidence="2 3">RPTAtOch1</strain>
    </source>
</reference>
<name>A0A5N1JTF9_9HYPH</name>
<dbReference type="AlphaFoldDB" id="A0A5N1JTF9"/>
<gene>
    <name evidence="2" type="ORF">F3W84_14850</name>
</gene>
<evidence type="ECO:0000313" key="2">
    <source>
        <dbReference type="EMBL" id="KAA9367083.1"/>
    </source>
</evidence>
<dbReference type="EMBL" id="VYXQ01000014">
    <property type="protein sequence ID" value="KAA9367083.1"/>
    <property type="molecule type" value="Genomic_DNA"/>
</dbReference>